<dbReference type="InterPro" id="IPR016211">
    <property type="entry name" value="Glu/Phe/Leu/Val/Trp_DH_bac/arc"/>
</dbReference>
<dbReference type="GO" id="GO:0000166">
    <property type="term" value="F:nucleotide binding"/>
    <property type="evidence" value="ECO:0007669"/>
    <property type="project" value="UniProtKB-KW"/>
</dbReference>
<evidence type="ECO:0000259" key="7">
    <source>
        <dbReference type="SMART" id="SM00839"/>
    </source>
</evidence>
<evidence type="ECO:0000256" key="3">
    <source>
        <dbReference type="ARBA" id="ARBA00023027"/>
    </source>
</evidence>
<dbReference type="InterPro" id="IPR046346">
    <property type="entry name" value="Aminoacid_DH-like_N_sf"/>
</dbReference>
<dbReference type="InterPro" id="IPR006096">
    <property type="entry name" value="Glu/Leu/Phe/Val/Trp_DH_C"/>
</dbReference>
<protein>
    <submittedName>
        <fullName evidence="8">Leucine dehydrogenase</fullName>
    </submittedName>
</protein>
<dbReference type="KEGG" id="nsh:GXM_02310"/>
<reference evidence="8 9" key="1">
    <citation type="submission" date="2019-10" db="EMBL/GenBank/DDBJ databases">
        <title>Genomic and transcriptomic insights into the perfect genentic adaptation of a filamentous nitrogen-fixing cyanobacterium to rice fields.</title>
        <authorList>
            <person name="Chen Z."/>
        </authorList>
    </citation>
    <scope>NUCLEOTIDE SEQUENCE [LARGE SCALE GENOMIC DNA]</scope>
    <source>
        <strain evidence="8">CCNUC1</strain>
    </source>
</reference>
<dbReference type="SMART" id="SM00839">
    <property type="entry name" value="ELFV_dehydrog"/>
    <property type="match status" value="1"/>
</dbReference>
<dbReference type="NCBIfam" id="NF035922">
    <property type="entry name" value="Trp_DH_ScyB"/>
    <property type="match status" value="1"/>
</dbReference>
<dbReference type="InterPro" id="IPR006097">
    <property type="entry name" value="Glu/Leu/Phe/Val/Trp_DH_dimer"/>
</dbReference>
<keyword evidence="5" id="KW-0547">Nucleotide-binding</keyword>
<comment type="similarity">
    <text evidence="1 6">Belongs to the Glu/Leu/Phe/Val dehydrogenases family.</text>
</comment>
<dbReference type="SUPFAM" id="SSF51735">
    <property type="entry name" value="NAD(P)-binding Rossmann-fold domains"/>
    <property type="match status" value="1"/>
</dbReference>
<feature type="domain" description="Glutamate/phenylalanine/leucine/valine/L-tryptophan dehydrogenase C-terminal" evidence="7">
    <location>
        <begin position="140"/>
        <end position="348"/>
    </location>
</feature>
<dbReference type="RefSeq" id="WP_152588801.1">
    <property type="nucleotide sequence ID" value="NZ_CP045226.1"/>
</dbReference>
<dbReference type="PROSITE" id="PS00074">
    <property type="entry name" value="GLFV_DEHYDROGENASE"/>
    <property type="match status" value="1"/>
</dbReference>
<organism evidence="8 9">
    <name type="scientific">Nostoc sphaeroides CCNUC1</name>
    <dbReference type="NCBI Taxonomy" id="2653204"/>
    <lineage>
        <taxon>Bacteria</taxon>
        <taxon>Bacillati</taxon>
        <taxon>Cyanobacteriota</taxon>
        <taxon>Cyanophyceae</taxon>
        <taxon>Nostocales</taxon>
        <taxon>Nostocaceae</taxon>
        <taxon>Nostoc</taxon>
    </lineage>
</organism>
<keyword evidence="2 6" id="KW-0560">Oxidoreductase</keyword>
<dbReference type="CDD" id="cd01075">
    <property type="entry name" value="NAD_bind_Leu_Phe_Val_DH"/>
    <property type="match status" value="1"/>
</dbReference>
<proteinExistence type="inferred from homology"/>
<dbReference type="PRINTS" id="PR00082">
    <property type="entry name" value="GLFDHDRGNASE"/>
</dbReference>
<dbReference type="InterPro" id="IPR006095">
    <property type="entry name" value="Glu/Leu/Phe/Val/Trp_DH"/>
</dbReference>
<evidence type="ECO:0000256" key="2">
    <source>
        <dbReference type="ARBA" id="ARBA00023002"/>
    </source>
</evidence>
<dbReference type="InterPro" id="IPR033524">
    <property type="entry name" value="Glu/Leu/Phe/Val_DH_AS"/>
</dbReference>
<dbReference type="Pfam" id="PF02812">
    <property type="entry name" value="ELFV_dehydrog_N"/>
    <property type="match status" value="1"/>
</dbReference>
<dbReference type="SUPFAM" id="SSF53223">
    <property type="entry name" value="Aminoacid dehydrogenase-like, N-terminal domain"/>
    <property type="match status" value="1"/>
</dbReference>
<name>A0A5P8VWP4_9NOSO</name>
<dbReference type="InterPro" id="IPR036291">
    <property type="entry name" value="NAD(P)-bd_dom_sf"/>
</dbReference>
<gene>
    <name evidence="8" type="ORF">GXM_02310</name>
</gene>
<evidence type="ECO:0000313" key="9">
    <source>
        <dbReference type="Proteomes" id="UP000326678"/>
    </source>
</evidence>
<keyword evidence="9" id="KW-1185">Reference proteome</keyword>
<dbReference type="PIRSF" id="PIRSF000188">
    <property type="entry name" value="Phe_leu_dh"/>
    <property type="match status" value="1"/>
</dbReference>
<dbReference type="Pfam" id="PF00208">
    <property type="entry name" value="ELFV_dehydrog"/>
    <property type="match status" value="2"/>
</dbReference>
<evidence type="ECO:0000313" key="8">
    <source>
        <dbReference type="EMBL" id="QFS44835.1"/>
    </source>
</evidence>
<dbReference type="Gene3D" id="3.40.50.10860">
    <property type="entry name" value="Leucine Dehydrogenase, chain A, domain 1"/>
    <property type="match status" value="1"/>
</dbReference>
<feature type="binding site" evidence="5">
    <location>
        <begin position="176"/>
        <end position="181"/>
    </location>
    <ligand>
        <name>NAD(+)</name>
        <dbReference type="ChEBI" id="CHEBI:57540"/>
    </ligand>
</feature>
<dbReference type="EMBL" id="CP045226">
    <property type="protein sequence ID" value="QFS44835.1"/>
    <property type="molecule type" value="Genomic_DNA"/>
</dbReference>
<dbReference type="GO" id="GO:0016639">
    <property type="term" value="F:oxidoreductase activity, acting on the CH-NH2 group of donors, NAD or NADP as acceptor"/>
    <property type="evidence" value="ECO:0007669"/>
    <property type="project" value="InterPro"/>
</dbReference>
<dbReference type="PANTHER" id="PTHR42722">
    <property type="entry name" value="LEUCINE DEHYDROGENASE"/>
    <property type="match status" value="1"/>
</dbReference>
<dbReference type="AlphaFoldDB" id="A0A5P8VWP4"/>
<evidence type="ECO:0000256" key="6">
    <source>
        <dbReference type="RuleBase" id="RU004417"/>
    </source>
</evidence>
<dbReference type="PANTHER" id="PTHR42722:SF1">
    <property type="entry name" value="VALINE DEHYDROGENASE"/>
    <property type="match status" value="1"/>
</dbReference>
<accession>A0A5P8VWP4</accession>
<keyword evidence="3 5" id="KW-0520">NAD</keyword>
<dbReference type="Proteomes" id="UP000326678">
    <property type="component" value="Chromosome Gxm1"/>
</dbReference>
<feature type="active site" description="Proton donor/acceptor" evidence="4">
    <location>
        <position position="80"/>
    </location>
</feature>
<dbReference type="Gene3D" id="3.40.50.720">
    <property type="entry name" value="NAD(P)-binding Rossmann-like Domain"/>
    <property type="match status" value="1"/>
</dbReference>
<evidence type="ECO:0000256" key="5">
    <source>
        <dbReference type="PIRSR" id="PIRSR000188-2"/>
    </source>
</evidence>
<dbReference type="GO" id="GO:0006520">
    <property type="term" value="P:amino acid metabolic process"/>
    <property type="evidence" value="ECO:0007669"/>
    <property type="project" value="InterPro"/>
</dbReference>
<evidence type="ECO:0000256" key="1">
    <source>
        <dbReference type="ARBA" id="ARBA00006382"/>
    </source>
</evidence>
<evidence type="ECO:0000256" key="4">
    <source>
        <dbReference type="PIRSR" id="PIRSR000188-1"/>
    </source>
</evidence>
<sequence>MLLFETVREMGHEQVLFCHGKNPEIKAIIAIHDTTLGPAMGATRLLPYVNEEAALKDALRLSRGMTYKAACANIPAGGGKAVIIANPENKTDDLLRAYGRFVDSLNGRFITGQDVNITPGDVRTISQETKHVVGVSEKSGGPAPITSLGVFLGIKAAVESRWQSKRLDGIKVAVQGLGNVGKNLCRHLHEHDVKLFVSDVDPVKAEEIKRLFGATIVEPSEIYSLDVDIFSPCALGGILNSHTIPFLKASIIAGAANNQLENEQLHSQMLAKKGILYSPDYVINAGGLINVYNEMIGYDEEKAFNQVHNIYDTLLAIFNISQQQGITTNDAAKRLAEDRINSVKRNQTTKAIAA</sequence>